<gene>
    <name evidence="3" type="primary">coaBC</name>
    <name evidence="7" type="ORF">EH31_16505</name>
</gene>
<dbReference type="GO" id="GO:0015941">
    <property type="term" value="P:pantothenate catabolic process"/>
    <property type="evidence" value="ECO:0007669"/>
    <property type="project" value="InterPro"/>
</dbReference>
<dbReference type="AlphaFoldDB" id="A0A074M774"/>
<keyword evidence="3" id="KW-0288">FMN</keyword>
<feature type="domain" description="Flavoprotein" evidence="5">
    <location>
        <begin position="7"/>
        <end position="176"/>
    </location>
</feature>
<dbReference type="SUPFAM" id="SSF52507">
    <property type="entry name" value="Homo-oligomeric flavin-containing Cys decarboxylases, HFCD"/>
    <property type="match status" value="1"/>
</dbReference>
<dbReference type="Pfam" id="PF04127">
    <property type="entry name" value="DFP"/>
    <property type="match status" value="1"/>
</dbReference>
<reference evidence="7 8" key="1">
    <citation type="submission" date="2014-04" db="EMBL/GenBank/DDBJ databases">
        <title>A comprehensive comparison of genomes of Erythrobacter spp. strains.</title>
        <authorList>
            <person name="Zheng Q."/>
        </authorList>
    </citation>
    <scope>NUCLEOTIDE SEQUENCE [LARGE SCALE GENOMIC DNA]</scope>
    <source>
        <strain evidence="7 8">DSM 6997</strain>
    </source>
</reference>
<dbReference type="InterPro" id="IPR036551">
    <property type="entry name" value="Flavin_trans-like"/>
</dbReference>
<feature type="binding site" evidence="3">
    <location>
        <position position="460"/>
    </location>
    <ligand>
        <name>CTP</name>
        <dbReference type="ChEBI" id="CHEBI:37563"/>
    </ligand>
</feature>
<keyword evidence="2 3" id="KW-0456">Lyase</keyword>
<comment type="similarity">
    <text evidence="3">In the C-terminal section; belongs to the PPC synthetase family.</text>
</comment>
<evidence type="ECO:0000256" key="4">
    <source>
        <dbReference type="SAM" id="MobiDB-lite"/>
    </source>
</evidence>
<comment type="pathway">
    <text evidence="3">Cofactor biosynthesis; coenzyme A biosynthesis; CoA from (R)-pantothenate: step 2/5.</text>
</comment>
<comment type="catalytic activity">
    <reaction evidence="3">
        <text>(R)-4'-phosphopantothenate + L-cysteine + CTP = N-[(R)-4-phosphopantothenoyl]-L-cysteine + CMP + diphosphate + H(+)</text>
        <dbReference type="Rhea" id="RHEA:19397"/>
        <dbReference type="ChEBI" id="CHEBI:10986"/>
        <dbReference type="ChEBI" id="CHEBI:15378"/>
        <dbReference type="ChEBI" id="CHEBI:33019"/>
        <dbReference type="ChEBI" id="CHEBI:35235"/>
        <dbReference type="ChEBI" id="CHEBI:37563"/>
        <dbReference type="ChEBI" id="CHEBI:59458"/>
        <dbReference type="ChEBI" id="CHEBI:60377"/>
        <dbReference type="EC" id="6.3.2.5"/>
    </reaction>
</comment>
<dbReference type="EMBL" id="JMIW01000009">
    <property type="protein sequence ID" value="KEO88560.1"/>
    <property type="molecule type" value="Genomic_DNA"/>
</dbReference>
<evidence type="ECO:0000256" key="3">
    <source>
        <dbReference type="HAMAP-Rule" id="MF_02225"/>
    </source>
</evidence>
<feature type="region of interest" description="Disordered" evidence="4">
    <location>
        <begin position="275"/>
        <end position="348"/>
    </location>
</feature>
<dbReference type="GO" id="GO:0010181">
    <property type="term" value="F:FMN binding"/>
    <property type="evidence" value="ECO:0007669"/>
    <property type="project" value="UniProtKB-UniRule"/>
</dbReference>
<dbReference type="PANTHER" id="PTHR14359">
    <property type="entry name" value="HOMO-OLIGOMERIC FLAVIN CONTAINING CYS DECARBOXYLASE FAMILY"/>
    <property type="match status" value="1"/>
</dbReference>
<dbReference type="Proteomes" id="UP000027647">
    <property type="component" value="Unassembled WGS sequence"/>
</dbReference>
<comment type="pathway">
    <text evidence="3">Cofactor biosynthesis; coenzyme A biosynthesis; CoA from (R)-pantothenate: step 3/5.</text>
</comment>
<keyword evidence="3" id="KW-0285">Flavoprotein</keyword>
<organism evidence="7 8">
    <name type="scientific">Erythrobacter longus</name>
    <dbReference type="NCBI Taxonomy" id="1044"/>
    <lineage>
        <taxon>Bacteria</taxon>
        <taxon>Pseudomonadati</taxon>
        <taxon>Pseudomonadota</taxon>
        <taxon>Alphaproteobacteria</taxon>
        <taxon>Sphingomonadales</taxon>
        <taxon>Erythrobacteraceae</taxon>
        <taxon>Erythrobacter/Porphyrobacter group</taxon>
        <taxon>Erythrobacter</taxon>
    </lineage>
</organism>
<dbReference type="InterPro" id="IPR005252">
    <property type="entry name" value="CoaBC"/>
</dbReference>
<keyword evidence="1 3" id="KW-0210">Decarboxylase</keyword>
<keyword evidence="3" id="KW-0511">Multifunctional enzyme</keyword>
<dbReference type="GO" id="GO:0046872">
    <property type="term" value="F:metal ion binding"/>
    <property type="evidence" value="ECO:0007669"/>
    <property type="project" value="UniProtKB-KW"/>
</dbReference>
<dbReference type="GO" id="GO:0004632">
    <property type="term" value="F:phosphopantothenate--cysteine ligase activity"/>
    <property type="evidence" value="ECO:0007669"/>
    <property type="project" value="UniProtKB-UniRule"/>
</dbReference>
<dbReference type="STRING" id="1044.EH31_16505"/>
<keyword evidence="3" id="KW-0460">Magnesium</keyword>
<accession>A0A074M774</accession>
<dbReference type="SUPFAM" id="SSF102645">
    <property type="entry name" value="CoaB-like"/>
    <property type="match status" value="1"/>
</dbReference>
<dbReference type="InterPro" id="IPR035929">
    <property type="entry name" value="CoaB-like_sf"/>
</dbReference>
<comment type="caution">
    <text evidence="3">Lacks conserved residue(s) required for the propagation of feature annotation.</text>
</comment>
<dbReference type="GO" id="GO:0004633">
    <property type="term" value="F:phosphopantothenoylcysteine decarboxylase activity"/>
    <property type="evidence" value="ECO:0007669"/>
    <property type="project" value="UniProtKB-UniRule"/>
</dbReference>
<feature type="domain" description="DNA/pantothenate metabolism flavoprotein C-terminal" evidence="6">
    <location>
        <begin position="368"/>
        <end position="575"/>
    </location>
</feature>
<dbReference type="UniPathway" id="UPA00241">
    <property type="reaction ID" value="UER00353"/>
</dbReference>
<evidence type="ECO:0000256" key="2">
    <source>
        <dbReference type="ARBA" id="ARBA00023239"/>
    </source>
</evidence>
<dbReference type="OrthoDB" id="9802554at2"/>
<dbReference type="InterPro" id="IPR003382">
    <property type="entry name" value="Flavoprotein"/>
</dbReference>
<dbReference type="eggNOG" id="COG0452">
    <property type="taxonomic scope" value="Bacteria"/>
</dbReference>
<dbReference type="Gene3D" id="3.40.50.10300">
    <property type="entry name" value="CoaB-like"/>
    <property type="match status" value="1"/>
</dbReference>
<evidence type="ECO:0000313" key="8">
    <source>
        <dbReference type="Proteomes" id="UP000027647"/>
    </source>
</evidence>
<comment type="caution">
    <text evidence="7">The sequence shown here is derived from an EMBL/GenBank/DDBJ whole genome shotgun (WGS) entry which is preliminary data.</text>
</comment>
<dbReference type="RefSeq" id="WP_034962094.1">
    <property type="nucleotide sequence ID" value="NZ_JMIW01000009.1"/>
</dbReference>
<dbReference type="EC" id="4.1.1.36" evidence="3"/>
<dbReference type="PANTHER" id="PTHR14359:SF6">
    <property type="entry name" value="PHOSPHOPANTOTHENOYLCYSTEINE DECARBOXYLASE"/>
    <property type="match status" value="1"/>
</dbReference>
<dbReference type="GO" id="GO:0015937">
    <property type="term" value="P:coenzyme A biosynthetic process"/>
    <property type="evidence" value="ECO:0007669"/>
    <property type="project" value="UniProtKB-UniRule"/>
</dbReference>
<proteinExistence type="inferred from homology"/>
<keyword evidence="3" id="KW-0479">Metal-binding</keyword>
<evidence type="ECO:0000259" key="6">
    <source>
        <dbReference type="Pfam" id="PF04127"/>
    </source>
</evidence>
<feature type="binding site" evidence="3">
    <location>
        <position position="506"/>
    </location>
    <ligand>
        <name>CTP</name>
        <dbReference type="ChEBI" id="CHEBI:37563"/>
    </ligand>
</feature>
<feature type="region of interest" description="Phosphopantothenate--cysteine ligase" evidence="3">
    <location>
        <begin position="373"/>
        <end position="583"/>
    </location>
</feature>
<comment type="function">
    <text evidence="3">Catalyzes two sequential steps in the biosynthesis of coenzyme A. In the first step cysteine is conjugated to 4'-phosphopantothenate to form 4-phosphopantothenoylcysteine. In the second step the latter compound is decarboxylated to form 4'-phosphopantotheine.</text>
</comment>
<name>A0A074M774_ERYLO</name>
<dbReference type="GO" id="GO:0071513">
    <property type="term" value="C:phosphopantothenoylcysteine decarboxylase complex"/>
    <property type="evidence" value="ECO:0007669"/>
    <property type="project" value="TreeGrafter"/>
</dbReference>
<protein>
    <recommendedName>
        <fullName evidence="3">Coenzyme A biosynthesis bifunctional protein CoaBC</fullName>
    </recommendedName>
    <alternativeName>
        <fullName evidence="3">DNA/pantothenate metabolism flavoprotein</fullName>
    </alternativeName>
    <alternativeName>
        <fullName evidence="3">Phosphopantothenoylcysteine synthetase/decarboxylase</fullName>
        <shortName evidence="3">PPCS-PPCDC</shortName>
    </alternativeName>
    <domain>
        <recommendedName>
            <fullName evidence="3">Phosphopantothenoylcysteine decarboxylase</fullName>
            <shortName evidence="3">PPC decarboxylase</shortName>
            <shortName evidence="3">PPC-DC</shortName>
            <ecNumber evidence="3">4.1.1.36</ecNumber>
        </recommendedName>
        <alternativeName>
            <fullName evidence="3">CoaC</fullName>
        </alternativeName>
    </domain>
    <domain>
        <recommendedName>
            <fullName evidence="3">Phosphopantothenate--cysteine ligase</fullName>
            <ecNumber evidence="3">6.3.2.5</ecNumber>
        </recommendedName>
        <alternativeName>
            <fullName evidence="3">CoaB</fullName>
        </alternativeName>
        <alternativeName>
            <fullName evidence="3">Phosphopantothenoylcysteine synthetase</fullName>
            <shortName evidence="3">PPC synthetase</shortName>
            <shortName evidence="3">PPC-S</shortName>
        </alternativeName>
    </domain>
</protein>
<keyword evidence="3" id="KW-0436">Ligase</keyword>
<comment type="cofactor">
    <cofactor evidence="3">
        <name>Mg(2+)</name>
        <dbReference type="ChEBI" id="CHEBI:18420"/>
    </cofactor>
</comment>
<sequence length="583" mass="61632">MSGKGPKILLVVGGGIAAFKSLELVRLIRKAGGDVTCVVTKGGQQFVTPMSLAALSENQVYTSLFDLKNEVEMGHIELSREADLLVVCPATADLMAKMAAGVADDLATTLLLATNKPVMAVPAMNVKMWEHASTTRNVATLRDQGITVLHPDEGAMACGEFGYGRLPEPPAIWRAIAGHFGIEVEEEEVPVAAPAAPAPAVPAPAVDASEVEALEPEDESESAFSGGLGGLLSRIIPRSTEKRTAEDIEAELDALGEEDVPEEFLEELPEEDIEFNPELDGSPLAKKGSGKAAPPVDQDAINHEVDDRRLAPDASEEGLSDKASDLEPEQAARTKVAAKSAGPAKVESIEADEEEIAGITADASYQPLEGRHVLVTAGPTWESIDPVRYIANRSSGKQGFAIAAAAAALGAEVTLVAGPVYLKTPAGVKRVDVESAEEMASAVKRALPCDVAVMVAAVSDWRPKEYRDEKIKKRGSAPPALMLTENPDILTNLAAGKDRPALVVGFAAETERVIDHAKQKRKRKAADWIIANDVSGDVMGGDENTVHIITTDGVENLKEMPKAEVAMAIMTRVADTFQAKAAE</sequence>
<feature type="active site" description="Proton donor" evidence="3">
    <location>
        <position position="158"/>
    </location>
</feature>
<dbReference type="InterPro" id="IPR007085">
    <property type="entry name" value="DNA/pantothenate-metab_flavo_C"/>
</dbReference>
<dbReference type="EC" id="6.3.2.5" evidence="3"/>
<comment type="cofactor">
    <cofactor evidence="3">
        <name>FMN</name>
        <dbReference type="ChEBI" id="CHEBI:58210"/>
    </cofactor>
    <text evidence="3">Binds 1 FMN per subunit.</text>
</comment>
<dbReference type="Gene3D" id="3.40.50.1950">
    <property type="entry name" value="Flavin prenyltransferase-like"/>
    <property type="match status" value="1"/>
</dbReference>
<evidence type="ECO:0000313" key="7">
    <source>
        <dbReference type="EMBL" id="KEO88560.1"/>
    </source>
</evidence>
<feature type="binding site" evidence="3">
    <location>
        <position position="470"/>
    </location>
    <ligand>
        <name>CTP</name>
        <dbReference type="ChEBI" id="CHEBI:37563"/>
    </ligand>
</feature>
<dbReference type="Pfam" id="PF02441">
    <property type="entry name" value="Flavoprotein"/>
    <property type="match status" value="1"/>
</dbReference>
<comment type="similarity">
    <text evidence="3">In the N-terminal section; belongs to the HFCD (homo-oligomeric flavin containing Cys decarboxylase) superfamily.</text>
</comment>
<feature type="region of interest" description="Phosphopantothenoylcysteine decarboxylase" evidence="3">
    <location>
        <begin position="1"/>
        <end position="372"/>
    </location>
</feature>
<feature type="binding site" evidence="3">
    <location>
        <position position="520"/>
    </location>
    <ligand>
        <name>CTP</name>
        <dbReference type="ChEBI" id="CHEBI:37563"/>
    </ligand>
</feature>
<feature type="binding site" evidence="3">
    <location>
        <begin position="487"/>
        <end position="490"/>
    </location>
    <ligand>
        <name>CTP</name>
        <dbReference type="ChEBI" id="CHEBI:37563"/>
    </ligand>
</feature>
<dbReference type="HAMAP" id="MF_02225">
    <property type="entry name" value="CoaBC"/>
    <property type="match status" value="1"/>
</dbReference>
<comment type="catalytic activity">
    <reaction evidence="3">
        <text>N-[(R)-4-phosphopantothenoyl]-L-cysteine + H(+) = (R)-4'-phosphopantetheine + CO2</text>
        <dbReference type="Rhea" id="RHEA:16793"/>
        <dbReference type="ChEBI" id="CHEBI:15378"/>
        <dbReference type="ChEBI" id="CHEBI:16526"/>
        <dbReference type="ChEBI" id="CHEBI:59458"/>
        <dbReference type="ChEBI" id="CHEBI:61723"/>
        <dbReference type="EC" id="4.1.1.36"/>
    </reaction>
</comment>
<evidence type="ECO:0000256" key="1">
    <source>
        <dbReference type="ARBA" id="ARBA00022793"/>
    </source>
</evidence>
<feature type="binding site" evidence="3">
    <location>
        <position position="524"/>
    </location>
    <ligand>
        <name>CTP</name>
        <dbReference type="ChEBI" id="CHEBI:37563"/>
    </ligand>
</feature>
<feature type="compositionally biased region" description="Basic and acidic residues" evidence="4">
    <location>
        <begin position="300"/>
        <end position="311"/>
    </location>
</feature>
<evidence type="ECO:0000259" key="5">
    <source>
        <dbReference type="Pfam" id="PF02441"/>
    </source>
</evidence>
<keyword evidence="8" id="KW-1185">Reference proteome</keyword>